<keyword evidence="2" id="KW-1185">Reference proteome</keyword>
<proteinExistence type="predicted"/>
<accession>A0A841F6R3</accession>
<evidence type="ECO:0000313" key="1">
    <source>
        <dbReference type="EMBL" id="MBB6032651.1"/>
    </source>
</evidence>
<evidence type="ECO:0000313" key="2">
    <source>
        <dbReference type="Proteomes" id="UP000548476"/>
    </source>
</evidence>
<organism evidence="1 2">
    <name type="scientific">Phytomonospora endophytica</name>
    <dbReference type="NCBI Taxonomy" id="714109"/>
    <lineage>
        <taxon>Bacteria</taxon>
        <taxon>Bacillati</taxon>
        <taxon>Actinomycetota</taxon>
        <taxon>Actinomycetes</taxon>
        <taxon>Micromonosporales</taxon>
        <taxon>Micromonosporaceae</taxon>
        <taxon>Phytomonospora</taxon>
    </lineage>
</organism>
<reference evidence="1 2" key="1">
    <citation type="submission" date="2020-08" db="EMBL/GenBank/DDBJ databases">
        <title>Genomic Encyclopedia of Type Strains, Phase IV (KMG-IV): sequencing the most valuable type-strain genomes for metagenomic binning, comparative biology and taxonomic classification.</title>
        <authorList>
            <person name="Goeker M."/>
        </authorList>
    </citation>
    <scope>NUCLEOTIDE SEQUENCE [LARGE SCALE GENOMIC DNA]</scope>
    <source>
        <strain evidence="1 2">YIM 65646</strain>
    </source>
</reference>
<protein>
    <submittedName>
        <fullName evidence="1">Uncharacterized protein</fullName>
    </submittedName>
</protein>
<dbReference type="Proteomes" id="UP000548476">
    <property type="component" value="Unassembled WGS sequence"/>
</dbReference>
<dbReference type="AlphaFoldDB" id="A0A841F6R3"/>
<dbReference type="EMBL" id="JACHGT010000001">
    <property type="protein sequence ID" value="MBB6032651.1"/>
    <property type="molecule type" value="Genomic_DNA"/>
</dbReference>
<gene>
    <name evidence="1" type="ORF">HNR73_000493</name>
</gene>
<dbReference type="RefSeq" id="WP_184785538.1">
    <property type="nucleotide sequence ID" value="NZ_BONT01000035.1"/>
</dbReference>
<sequence length="295" mass="32587">MADIEKPLTAWHERLFAVLMALTDIELRGTGFIPDYSRDSLSALERHLLRRLDEPGQAALPGNRAFVEGAAAYLGEALMRVAGGAWTWPDADLGGPPGGLPVATADPAVGLAPVSPVRLLQEAATARDAARFTTVHDLWSRAVEEHRRAVPSWRPVKEQTEVDDPDPGAAPLARWLAARASAADAWARAYAPDEDWDFSPDSLSRLQELVRRKTPTKESLKDPANHDFREGAAWYLGEVLRRGVGGRWNHNPDGGDHPYLEALGPKHHTSMPFVALRIALRRDGYLRRHFDDLAR</sequence>
<name>A0A841F6R3_9ACTN</name>
<comment type="caution">
    <text evidence="1">The sequence shown here is derived from an EMBL/GenBank/DDBJ whole genome shotgun (WGS) entry which is preliminary data.</text>
</comment>